<comment type="similarity">
    <text evidence="1">Belongs to the delta endotoxin family.</text>
</comment>
<feature type="chain" id="PRO_5034661983" evidence="5">
    <location>
        <begin position="20"/>
        <end position="283"/>
    </location>
</feature>
<dbReference type="EMBL" id="CP137579">
    <property type="protein sequence ID" value="WOX31283.1"/>
    <property type="molecule type" value="Genomic_DNA"/>
</dbReference>
<keyword evidence="3" id="KW-0749">Sporulation</keyword>
<evidence type="ECO:0000313" key="6">
    <source>
        <dbReference type="EMBL" id="NLR23050.1"/>
    </source>
</evidence>
<dbReference type="Gene3D" id="1.20.190.10">
    <property type="entry name" value="Pesticidal crystal protein, N-terminal domain"/>
    <property type="match status" value="1"/>
</dbReference>
<dbReference type="Proteomes" id="UP000646877">
    <property type="component" value="Unassembled WGS sequence"/>
</dbReference>
<evidence type="ECO:0000313" key="9">
    <source>
        <dbReference type="Proteomes" id="UP001304419"/>
    </source>
</evidence>
<keyword evidence="9" id="KW-1185">Reference proteome</keyword>
<keyword evidence="4" id="KW-0843">Virulence</keyword>
<protein>
    <submittedName>
        <fullName evidence="6">Uncharacterized protein</fullName>
    </submittedName>
</protein>
<sequence>MKLKLISLAILATSSLANAAGYETEYVGEKTINIQSTNQAQFMDNILDKIEKGAKKKIASLLLNAIFGSSGPNYATLSQESLQQIENIVNSSILEADVKRALADLDSLDDGITFYNSLLTSGSEDFYYLTGLDNEARDLINEYIFKQAGNEDFFLLTGSYATVITLAMAIKTELYLKGRISQSTLKSYAGQYKKKLQVLVNEATSHVHSKVYGNLVPDDGFESRAVIYDLFESSQPDYISVPPSREGLEELYDRIDNKREYYISNIVGEARSVLATLDRVENN</sequence>
<dbReference type="SUPFAM" id="SSF56849">
    <property type="entry name" value="delta-Endotoxin (insectocide), N-terminal domain"/>
    <property type="match status" value="1"/>
</dbReference>
<dbReference type="Proteomes" id="UP001304419">
    <property type="component" value="Chromosome 2"/>
</dbReference>
<dbReference type="GO" id="GO:0090729">
    <property type="term" value="F:toxin activity"/>
    <property type="evidence" value="ECO:0007669"/>
    <property type="project" value="UniProtKB-KW"/>
</dbReference>
<dbReference type="GO" id="GO:0030435">
    <property type="term" value="P:sporulation resulting in formation of a cellular spore"/>
    <property type="evidence" value="ECO:0007669"/>
    <property type="project" value="UniProtKB-KW"/>
</dbReference>
<organism evidence="6 8">
    <name type="scientific">Pseudoalteromonas maricaloris</name>
    <dbReference type="NCBI Taxonomy" id="184924"/>
    <lineage>
        <taxon>Bacteria</taxon>
        <taxon>Pseudomonadati</taxon>
        <taxon>Pseudomonadota</taxon>
        <taxon>Gammaproteobacteria</taxon>
        <taxon>Alteromonadales</taxon>
        <taxon>Pseudoalteromonadaceae</taxon>
        <taxon>Pseudoalteromonas</taxon>
    </lineage>
</organism>
<dbReference type="InterPro" id="IPR036716">
    <property type="entry name" value="Pest_crys_N_sf"/>
</dbReference>
<evidence type="ECO:0000256" key="3">
    <source>
        <dbReference type="ARBA" id="ARBA00022969"/>
    </source>
</evidence>
<evidence type="ECO:0000256" key="1">
    <source>
        <dbReference type="ARBA" id="ARBA00007819"/>
    </source>
</evidence>
<dbReference type="RefSeq" id="WP_138527174.1">
    <property type="nucleotide sequence ID" value="NZ_CBCSDF010000001.1"/>
</dbReference>
<dbReference type="EMBL" id="WEIA01000012">
    <property type="protein sequence ID" value="NLR23050.1"/>
    <property type="molecule type" value="Genomic_DNA"/>
</dbReference>
<keyword evidence="2" id="KW-0800">Toxin</keyword>
<name>A0A8I2H6G9_9GAMM</name>
<reference evidence="6" key="1">
    <citation type="submission" date="2019-10" db="EMBL/GenBank/DDBJ databases">
        <authorList>
            <person name="Paulsen S."/>
        </authorList>
    </citation>
    <scope>NUCLEOTIDE SEQUENCE</scope>
    <source>
        <strain evidence="6">LMG 19692</strain>
    </source>
</reference>
<evidence type="ECO:0000256" key="4">
    <source>
        <dbReference type="ARBA" id="ARBA00023026"/>
    </source>
</evidence>
<evidence type="ECO:0000313" key="8">
    <source>
        <dbReference type="Proteomes" id="UP000646877"/>
    </source>
</evidence>
<accession>A0A8I2H6G9</accession>
<gene>
    <name evidence="6" type="ORF">F9Y85_17385</name>
    <name evidence="7" type="ORF">R5H13_20310</name>
</gene>
<proteinExistence type="inferred from homology"/>
<feature type="signal peptide" evidence="5">
    <location>
        <begin position="1"/>
        <end position="19"/>
    </location>
</feature>
<evidence type="ECO:0000313" key="7">
    <source>
        <dbReference type="EMBL" id="WOX31283.1"/>
    </source>
</evidence>
<evidence type="ECO:0000256" key="5">
    <source>
        <dbReference type="SAM" id="SignalP"/>
    </source>
</evidence>
<reference evidence="7 9" key="2">
    <citation type="submission" date="2023-10" db="EMBL/GenBank/DDBJ databases">
        <title>To unveil natural product biosynthetic capacity in Pseudoalteromonas.</title>
        <authorList>
            <person name="Wang J."/>
        </authorList>
    </citation>
    <scope>NUCLEOTIDE SEQUENCE [LARGE SCALE GENOMIC DNA]</scope>
    <source>
        <strain evidence="7 9">DSM 15914</strain>
    </source>
</reference>
<keyword evidence="5" id="KW-0732">Signal</keyword>
<evidence type="ECO:0000256" key="2">
    <source>
        <dbReference type="ARBA" id="ARBA00022656"/>
    </source>
</evidence>
<dbReference type="AlphaFoldDB" id="A0A8I2H6G9"/>